<dbReference type="Proteomes" id="UP000753961">
    <property type="component" value="Unassembled WGS sequence"/>
</dbReference>
<gene>
    <name evidence="3" type="ORF">KUV50_04555</name>
</gene>
<evidence type="ECO:0008006" key="5">
    <source>
        <dbReference type="Google" id="ProtNLM"/>
    </source>
</evidence>
<evidence type="ECO:0000256" key="2">
    <source>
        <dbReference type="SAM" id="Phobius"/>
    </source>
</evidence>
<dbReference type="EMBL" id="JAHVHU010000005">
    <property type="protein sequence ID" value="MBY5957396.1"/>
    <property type="molecule type" value="Genomic_DNA"/>
</dbReference>
<evidence type="ECO:0000313" key="3">
    <source>
        <dbReference type="EMBL" id="MBY5957396.1"/>
    </source>
</evidence>
<dbReference type="AlphaFoldDB" id="A0A953HSE4"/>
<dbReference type="RefSeq" id="WP_222578920.1">
    <property type="nucleotide sequence ID" value="NZ_JAHVHU010000005.1"/>
</dbReference>
<feature type="compositionally biased region" description="Basic residues" evidence="1">
    <location>
        <begin position="193"/>
        <end position="202"/>
    </location>
</feature>
<sequence length="202" mass="23119">MFSINIYLRLGLIILCLGGGVVLTSLYGFWYAFPFFLTGIILLVGYILFGTVQSAAKMMQTMDIAGAEKRMKLTVSPRLLYSANRAYFYMLKGTIAQHKKDTDESEFYFQKAKETKLPTDNEKAMVNIQLANMQANRGNWTMAKQLYREVKGMQVTEPQIKEQVEEFGKVIKNSGNIKAAQSGRFRGAMNQQSKKRRRPRMR</sequence>
<organism evidence="3 4">
    <name type="scientific">Membranihabitans marinus</name>
    <dbReference type="NCBI Taxonomy" id="1227546"/>
    <lineage>
        <taxon>Bacteria</taxon>
        <taxon>Pseudomonadati</taxon>
        <taxon>Bacteroidota</taxon>
        <taxon>Saprospiria</taxon>
        <taxon>Saprospirales</taxon>
        <taxon>Saprospiraceae</taxon>
        <taxon>Membranihabitans</taxon>
    </lineage>
</organism>
<evidence type="ECO:0000313" key="4">
    <source>
        <dbReference type="Proteomes" id="UP000753961"/>
    </source>
</evidence>
<dbReference type="SUPFAM" id="SSF81901">
    <property type="entry name" value="HCP-like"/>
    <property type="match status" value="1"/>
</dbReference>
<reference evidence="3" key="1">
    <citation type="submission" date="2021-06" db="EMBL/GenBank/DDBJ databases">
        <title>44 bacteria genomes isolated from Dapeng, Shenzhen.</title>
        <authorList>
            <person name="Zheng W."/>
            <person name="Yu S."/>
            <person name="Huang Y."/>
        </authorList>
    </citation>
    <scope>NUCLEOTIDE SEQUENCE</scope>
    <source>
        <strain evidence="3">DP5N28-2</strain>
    </source>
</reference>
<keyword evidence="4" id="KW-1185">Reference proteome</keyword>
<keyword evidence="2" id="KW-0472">Membrane</keyword>
<dbReference type="Gene3D" id="1.25.40.10">
    <property type="entry name" value="Tetratricopeptide repeat domain"/>
    <property type="match status" value="1"/>
</dbReference>
<feature type="region of interest" description="Disordered" evidence="1">
    <location>
        <begin position="181"/>
        <end position="202"/>
    </location>
</feature>
<comment type="caution">
    <text evidence="3">The sequence shown here is derived from an EMBL/GenBank/DDBJ whole genome shotgun (WGS) entry which is preliminary data.</text>
</comment>
<feature type="transmembrane region" description="Helical" evidence="2">
    <location>
        <begin position="7"/>
        <end position="27"/>
    </location>
</feature>
<keyword evidence="2" id="KW-0812">Transmembrane</keyword>
<accession>A0A953HSE4</accession>
<keyword evidence="2" id="KW-1133">Transmembrane helix</keyword>
<evidence type="ECO:0000256" key="1">
    <source>
        <dbReference type="SAM" id="MobiDB-lite"/>
    </source>
</evidence>
<proteinExistence type="predicted"/>
<feature type="transmembrane region" description="Helical" evidence="2">
    <location>
        <begin position="33"/>
        <end position="52"/>
    </location>
</feature>
<protein>
    <recommendedName>
        <fullName evidence="5">Tetratricopeptide repeat-containing protein</fullName>
    </recommendedName>
</protein>
<dbReference type="InterPro" id="IPR011990">
    <property type="entry name" value="TPR-like_helical_dom_sf"/>
</dbReference>
<name>A0A953HSE4_9BACT</name>